<dbReference type="RefSeq" id="WP_260792428.1">
    <property type="nucleotide sequence ID" value="NZ_CP093313.1"/>
</dbReference>
<proteinExistence type="predicted"/>
<accession>A0A9J7BKA5</accession>
<dbReference type="EMBL" id="CP093313">
    <property type="protein sequence ID" value="UWZ83095.1"/>
    <property type="molecule type" value="Genomic_DNA"/>
</dbReference>
<protein>
    <submittedName>
        <fullName evidence="2">Uncharacterized protein</fullName>
    </submittedName>
</protein>
<evidence type="ECO:0000256" key="1">
    <source>
        <dbReference type="SAM" id="Phobius"/>
    </source>
</evidence>
<keyword evidence="1" id="KW-0472">Membrane</keyword>
<evidence type="ECO:0000313" key="3">
    <source>
        <dbReference type="Proteomes" id="UP001059380"/>
    </source>
</evidence>
<dbReference type="AlphaFoldDB" id="A0A9J7BKA5"/>
<feature type="transmembrane region" description="Helical" evidence="1">
    <location>
        <begin position="6"/>
        <end position="24"/>
    </location>
</feature>
<feature type="transmembrane region" description="Helical" evidence="1">
    <location>
        <begin position="104"/>
        <end position="122"/>
    </location>
</feature>
<dbReference type="KEGG" id="orp:MOP44_21300"/>
<keyword evidence="3" id="KW-1185">Reference proteome</keyword>
<evidence type="ECO:0000313" key="2">
    <source>
        <dbReference type="EMBL" id="UWZ83095.1"/>
    </source>
</evidence>
<gene>
    <name evidence="2" type="ORF">MOP44_21300</name>
</gene>
<keyword evidence="1" id="KW-0812">Transmembrane</keyword>
<name>A0A9J7BKA5_9BACT</name>
<feature type="transmembrane region" description="Helical" evidence="1">
    <location>
        <begin position="36"/>
        <end position="54"/>
    </location>
</feature>
<feature type="transmembrane region" description="Helical" evidence="1">
    <location>
        <begin position="173"/>
        <end position="191"/>
    </location>
</feature>
<organism evidence="2 3">
    <name type="scientific">Occallatibacter riparius</name>
    <dbReference type="NCBI Taxonomy" id="1002689"/>
    <lineage>
        <taxon>Bacteria</taxon>
        <taxon>Pseudomonadati</taxon>
        <taxon>Acidobacteriota</taxon>
        <taxon>Terriglobia</taxon>
        <taxon>Terriglobales</taxon>
        <taxon>Acidobacteriaceae</taxon>
        <taxon>Occallatibacter</taxon>
    </lineage>
</organism>
<reference evidence="2" key="1">
    <citation type="submission" date="2021-04" db="EMBL/GenBank/DDBJ databases">
        <title>Phylogenetic analysis of Acidobacteriaceae.</title>
        <authorList>
            <person name="Qiu L."/>
            <person name="Zhang Q."/>
        </authorList>
    </citation>
    <scope>NUCLEOTIDE SEQUENCE</scope>
    <source>
        <strain evidence="2">DSM 25168</strain>
    </source>
</reference>
<keyword evidence="1" id="KW-1133">Transmembrane helix</keyword>
<feature type="transmembrane region" description="Helical" evidence="1">
    <location>
        <begin position="134"/>
        <end position="153"/>
    </location>
</feature>
<dbReference type="Proteomes" id="UP001059380">
    <property type="component" value="Chromosome"/>
</dbReference>
<sequence length="212" mass="24044">MTHAARFYLGSIAFALIIVLPVFVYLKRRRQSEGRIVLWILGIWVIWNLVNAPIHEVSHLLGGWSAGQHVNDYRLIPHFWEGDFVHAYISWEAGTPSQYKVSTLAPYAIDGLVILLGFALCWRQNRMPPFTGTLILFLFFLRPFYDVATNYAADAILGGTGDVAFLLYAYPRPAVHLCAWMLMFLAAAGAFREIWTEPRNHEISISASATER</sequence>